<comment type="caution">
    <text evidence="1">The sequence shown here is derived from an EMBL/GenBank/DDBJ whole genome shotgun (WGS) entry which is preliminary data.</text>
</comment>
<dbReference type="EMBL" id="LKPO01000008">
    <property type="protein sequence ID" value="OLF95865.1"/>
    <property type="molecule type" value="Genomic_DNA"/>
</dbReference>
<evidence type="ECO:0000313" key="2">
    <source>
        <dbReference type="Proteomes" id="UP000185604"/>
    </source>
</evidence>
<name>A0A7Z0WZN2_9BACI</name>
<reference evidence="1 2" key="1">
    <citation type="journal article" date="2016" name="Front. Microbiol.">
        <title>High-Level Heat Resistance of Spores of Bacillus amyloliquefaciens and Bacillus licheniformis Results from the Presence of a spoVA Operon in a Tn1546 Transposon.</title>
        <authorList>
            <person name="Berendsen E.M."/>
            <person name="Koning R.A."/>
            <person name="Boekhorst J."/>
            <person name="de Jong A."/>
            <person name="Kuipers O.P."/>
            <person name="Wells-Bennik M.H."/>
        </authorList>
    </citation>
    <scope>NUCLEOTIDE SEQUENCE [LARGE SCALE GENOMIC DNA]</scope>
    <source>
        <strain evidence="1 2">B4121</strain>
    </source>
</reference>
<organism evidence="1 2">
    <name type="scientific">Bacillus paralicheniformis</name>
    <dbReference type="NCBI Taxonomy" id="1648923"/>
    <lineage>
        <taxon>Bacteria</taxon>
        <taxon>Bacillati</taxon>
        <taxon>Bacillota</taxon>
        <taxon>Bacilli</taxon>
        <taxon>Bacillales</taxon>
        <taxon>Bacillaceae</taxon>
        <taxon>Bacillus</taxon>
    </lineage>
</organism>
<accession>A0A7Z0WZN2</accession>
<evidence type="ECO:0000313" key="1">
    <source>
        <dbReference type="EMBL" id="OLF95865.1"/>
    </source>
</evidence>
<sequence>MLKQLWRLFLVKSMFGLPASICRQLFCCISLYISCIF</sequence>
<gene>
    <name evidence="1" type="ORF">B4121_1427</name>
</gene>
<protein>
    <submittedName>
        <fullName evidence="1">Uncharacterized protein</fullName>
    </submittedName>
</protein>
<dbReference type="Proteomes" id="UP000185604">
    <property type="component" value="Unassembled WGS sequence"/>
</dbReference>
<proteinExistence type="predicted"/>
<dbReference type="AlphaFoldDB" id="A0A7Z0WZN2"/>